<keyword evidence="3" id="KW-1185">Reference proteome</keyword>
<proteinExistence type="predicted"/>
<dbReference type="Proteomes" id="UP000010953">
    <property type="component" value="Unassembled WGS sequence"/>
</dbReference>
<sequence length="59" mass="7127">MVFGFGFQFHPPTLITYELYEDKNHFRLIDYLNFRLSNNERTKKAQRTTEPTASRFQPN</sequence>
<dbReference type="EMBL" id="AMZY02000009">
    <property type="protein sequence ID" value="EMS33592.1"/>
    <property type="molecule type" value="Genomic_DNA"/>
</dbReference>
<protein>
    <submittedName>
        <fullName evidence="2">Uncharacterized protein</fullName>
    </submittedName>
</protein>
<dbReference type="InParanoid" id="M7XYM5"/>
<evidence type="ECO:0000313" key="2">
    <source>
        <dbReference type="EMBL" id="EMS33592.1"/>
    </source>
</evidence>
<dbReference type="AlphaFoldDB" id="M7XYM5"/>
<reference evidence="2" key="1">
    <citation type="submission" date="2013-01" db="EMBL/GenBank/DDBJ databases">
        <title>Genome assembly of Mariniradius saccharolyticus AK6.</title>
        <authorList>
            <person name="Vaidya B."/>
            <person name="Khatri I."/>
            <person name="Tanuku N.R.S."/>
            <person name="Subramanian S."/>
            <person name="Pinnaka A."/>
        </authorList>
    </citation>
    <scope>NUCLEOTIDE SEQUENCE [LARGE SCALE GENOMIC DNA]</scope>
    <source>
        <strain evidence="2">AK6</strain>
    </source>
</reference>
<comment type="caution">
    <text evidence="2">The sequence shown here is derived from an EMBL/GenBank/DDBJ whole genome shotgun (WGS) entry which is preliminary data.</text>
</comment>
<accession>M7XYM5</accession>
<evidence type="ECO:0000313" key="3">
    <source>
        <dbReference type="Proteomes" id="UP000010953"/>
    </source>
</evidence>
<organism evidence="2 3">
    <name type="scientific">Mariniradius saccharolyticus AK6</name>
    <dbReference type="NCBI Taxonomy" id="1239962"/>
    <lineage>
        <taxon>Bacteria</taxon>
        <taxon>Pseudomonadati</taxon>
        <taxon>Bacteroidota</taxon>
        <taxon>Cytophagia</taxon>
        <taxon>Cytophagales</taxon>
        <taxon>Cyclobacteriaceae</taxon>
        <taxon>Mariniradius</taxon>
    </lineage>
</organism>
<feature type="compositionally biased region" description="Polar residues" evidence="1">
    <location>
        <begin position="48"/>
        <end position="59"/>
    </location>
</feature>
<feature type="region of interest" description="Disordered" evidence="1">
    <location>
        <begin position="40"/>
        <end position="59"/>
    </location>
</feature>
<name>M7XYM5_9BACT</name>
<gene>
    <name evidence="2" type="ORF">C943_04471</name>
</gene>
<evidence type="ECO:0000256" key="1">
    <source>
        <dbReference type="SAM" id="MobiDB-lite"/>
    </source>
</evidence>